<sequence length="1347" mass="146804">MQFLYPTAIVGGTVQSNAQVVFHEFDQSVFIFLVTNCYVSVYHYFTFDENPSVTTAGFCVLLETKESCRITAVAIQGETLFAAASSGFARNNDHKESVHPSHSPLKEGNSSSYLFAGSVAQLMRRHTTDPGTAGIAFLSPLPAELTLRIKEPIVLLRIIGLTTPDSSDTSLRSSNADESQYSTIIAIVTQTGKFYYTYNNSPEICAVPLKAPCTTIVECPRSASISQLFLGGVGYVAMVSPFDGGSIRYIDLSQMSKQGDNTPINIVSIIKYGRYIYVFSDDSRVLQVKLSDGKALRTLNRPIQIFTVLGVTQSSELFHCYGTNGVVRLLTCDTLKLYHKVTISSFKHLHYYSSSSIVAMHVSRSGICSILEDSTIAIYKQESSSDDALKNPRSMLRSRAGASSSGDGCAPANTHTRDSNTLVLASVFYGHTPFSDRIFLGESIMYSYAQAPGNPCYLSIRGTEYGQVHFFDVFPHYISFFSLGELVIGFCTTAEATRIKLLAKADPLSTVCMVIYSINLRKFILSYSFKKFTKVDLLTASSTPDDKLQIYFVVDGNIFYFRNLDVKQSAFHNIVPLCAKLPHLKTAADAFTSIIAPQVPNFCYCLTKMGTIYQVAFGTDIKTHTRTIFQPPQDVMDVFGVHISPNGRYLLVGITSMIDFSPKNSPTDSYLRSDVFIINIDRESTRILLKQNIVETSSLSEIPEGPNALAVGYLGRNNETLLKSSKNASARFANVVSTQGDLSDMIYAVFFKYKSLISIRSVILNKRIALVNSLQLDSSLHNHQLYINNYGNLIVYVANDKAIVKFSPLSVAAFHSSLQLQTSARSSTDDASASTDFVFGEGTYFDEGDAGTLLPRPISTELTIKLETTYTGINPGKHGISDHIQPLDRHSNWGAESLECAPSAHNLSIKEDGHAGDSQGQQDTMHTDSKYASLSEDSDLSNAVLEAYEHNMQTVNANQAPKLTETTLDSIFENVDILDEESVLKRLESKEARQTLSESIILTMKDILLSNDSSPLVSDKGSTHNTPVMPSLASPPGSARQHSPPSQLPPITSKVKAAISPDVSARIKVGNLKPVIIFNENVGQITSAALPESKFETASSVQHIPQEKKEVETGSLPMSPASKPEPESEPSKEAKPIGTIFSPSGHDEFNNTIKPPGDSKTAEDAKKVIDAIDLSLSIKKSSTLLQSISAARMNIAAALAELENLREHCSEDEYASILTSAAPQLQEEAKHLSHVQYKVSTLATLHSSSSMLTSFAEASRVTPHSPTNSMLSQYIDPDGHIPASQFESILAQFGNNLIQSLKSLISRPSIEGGEGVSSHSQQQQPLSGAALASALQVPLSPKYLSKS</sequence>
<dbReference type="InterPro" id="IPR015943">
    <property type="entry name" value="WD40/YVTN_repeat-like_dom_sf"/>
</dbReference>
<feature type="region of interest" description="Disordered" evidence="1">
    <location>
        <begin position="1015"/>
        <end position="1051"/>
    </location>
</feature>
<gene>
    <name evidence="2" type="ORF">GLP15_5076</name>
</gene>
<reference evidence="2 3" key="1">
    <citation type="journal article" date="2010" name="BMC Genomics">
        <title>Genome analysis and comparative genomics of a Giardia intestinalis assemblage E isolate.</title>
        <authorList>
            <person name="Jerlstrom-Hultqvist J."/>
            <person name="Franzen O."/>
            <person name="Ankarklev J."/>
            <person name="Xu F."/>
            <person name="Nohynkova E."/>
            <person name="Andersson J.O."/>
            <person name="Svard S.G."/>
            <person name="Andersson B."/>
        </authorList>
    </citation>
    <scope>NUCLEOTIDE SEQUENCE [LARGE SCALE GENOMIC DNA]</scope>
    <source>
        <strain evidence="2 3">P15</strain>
    </source>
</reference>
<feature type="compositionally biased region" description="Basic and acidic residues" evidence="1">
    <location>
        <begin position="1124"/>
        <end position="1135"/>
    </location>
</feature>
<organism evidence="2 3">
    <name type="scientific">Giardia intestinalis (strain P15)</name>
    <name type="common">Giardia lamblia</name>
    <dbReference type="NCBI Taxonomy" id="658858"/>
    <lineage>
        <taxon>Eukaryota</taxon>
        <taxon>Metamonada</taxon>
        <taxon>Diplomonadida</taxon>
        <taxon>Hexamitidae</taxon>
        <taxon>Giardiinae</taxon>
        <taxon>Giardia</taxon>
    </lineage>
</organism>
<evidence type="ECO:0000313" key="2">
    <source>
        <dbReference type="EMBL" id="EFO61476.1"/>
    </source>
</evidence>
<dbReference type="VEuPathDB" id="GiardiaDB:GLP15_5076"/>
<evidence type="ECO:0000313" key="3">
    <source>
        <dbReference type="Proteomes" id="UP000008974"/>
    </source>
</evidence>
<proteinExistence type="predicted"/>
<accession>E1F7S8</accession>
<dbReference type="OrthoDB" id="10253783at2759"/>
<dbReference type="OMA" id="CTTIVEC"/>
<dbReference type="Proteomes" id="UP000008974">
    <property type="component" value="Unassembled WGS sequence"/>
</dbReference>
<feature type="region of interest" description="Disordered" evidence="1">
    <location>
        <begin position="908"/>
        <end position="928"/>
    </location>
</feature>
<evidence type="ECO:0000256" key="1">
    <source>
        <dbReference type="SAM" id="MobiDB-lite"/>
    </source>
</evidence>
<protein>
    <submittedName>
        <fullName evidence="2">Uncharacterized protein</fullName>
    </submittedName>
</protein>
<dbReference type="Gene3D" id="2.130.10.10">
    <property type="entry name" value="YVTN repeat-like/Quinoprotein amine dehydrogenase"/>
    <property type="match status" value="1"/>
</dbReference>
<dbReference type="SUPFAM" id="SSF69322">
    <property type="entry name" value="Tricorn protease domain 2"/>
    <property type="match status" value="1"/>
</dbReference>
<comment type="caution">
    <text evidence="2">The sequence shown here is derived from an EMBL/GenBank/DDBJ whole genome shotgun (WGS) entry which is preliminary data.</text>
</comment>
<feature type="region of interest" description="Disordered" evidence="1">
    <location>
        <begin position="1097"/>
        <end position="1162"/>
    </location>
</feature>
<dbReference type="EMBL" id="ACVC01000226">
    <property type="protein sequence ID" value="EFO61476.1"/>
    <property type="molecule type" value="Genomic_DNA"/>
</dbReference>
<name>E1F7S8_GIAIA</name>